<comment type="caution">
    <text evidence="2">The sequence shown here is derived from an EMBL/GenBank/DDBJ whole genome shotgun (WGS) entry which is preliminary data.</text>
</comment>
<accession>A0ABV6MRT4</accession>
<dbReference type="PROSITE" id="PS50995">
    <property type="entry name" value="HTH_MARR_2"/>
    <property type="match status" value="1"/>
</dbReference>
<dbReference type="Proteomes" id="UP001589810">
    <property type="component" value="Unassembled WGS sequence"/>
</dbReference>
<dbReference type="InterPro" id="IPR039422">
    <property type="entry name" value="MarR/SlyA-like"/>
</dbReference>
<evidence type="ECO:0000313" key="2">
    <source>
        <dbReference type="EMBL" id="MFC0543025.1"/>
    </source>
</evidence>
<dbReference type="Pfam" id="PF01047">
    <property type="entry name" value="MarR"/>
    <property type="match status" value="1"/>
</dbReference>
<organism evidence="2 3">
    <name type="scientific">Kutzneria chonburiensis</name>
    <dbReference type="NCBI Taxonomy" id="1483604"/>
    <lineage>
        <taxon>Bacteria</taxon>
        <taxon>Bacillati</taxon>
        <taxon>Actinomycetota</taxon>
        <taxon>Actinomycetes</taxon>
        <taxon>Pseudonocardiales</taxon>
        <taxon>Pseudonocardiaceae</taxon>
        <taxon>Kutzneria</taxon>
    </lineage>
</organism>
<keyword evidence="3" id="KW-1185">Reference proteome</keyword>
<feature type="domain" description="HTH marR-type" evidence="1">
    <location>
        <begin position="16"/>
        <end position="148"/>
    </location>
</feature>
<dbReference type="EMBL" id="JBHLUD010000004">
    <property type="protein sequence ID" value="MFC0543025.1"/>
    <property type="molecule type" value="Genomic_DNA"/>
</dbReference>
<dbReference type="RefSeq" id="WP_273941429.1">
    <property type="nucleotide sequence ID" value="NZ_CP097263.1"/>
</dbReference>
<dbReference type="Gene3D" id="1.10.10.10">
    <property type="entry name" value="Winged helix-like DNA-binding domain superfamily/Winged helix DNA-binding domain"/>
    <property type="match status" value="1"/>
</dbReference>
<gene>
    <name evidence="2" type="ORF">ACFFH7_16110</name>
</gene>
<dbReference type="PANTHER" id="PTHR33164:SF99">
    <property type="entry name" value="MARR FAMILY REGULATORY PROTEIN"/>
    <property type="match status" value="1"/>
</dbReference>
<name>A0ABV6MRT4_9PSEU</name>
<reference evidence="2 3" key="1">
    <citation type="submission" date="2024-09" db="EMBL/GenBank/DDBJ databases">
        <authorList>
            <person name="Sun Q."/>
            <person name="Mori K."/>
        </authorList>
    </citation>
    <scope>NUCLEOTIDE SEQUENCE [LARGE SCALE GENOMIC DNA]</scope>
    <source>
        <strain evidence="2 3">TBRC 1432</strain>
    </source>
</reference>
<proteinExistence type="predicted"/>
<dbReference type="SMART" id="SM00347">
    <property type="entry name" value="HTH_MARR"/>
    <property type="match status" value="1"/>
</dbReference>
<evidence type="ECO:0000259" key="1">
    <source>
        <dbReference type="PROSITE" id="PS50995"/>
    </source>
</evidence>
<evidence type="ECO:0000313" key="3">
    <source>
        <dbReference type="Proteomes" id="UP001589810"/>
    </source>
</evidence>
<dbReference type="PANTHER" id="PTHR33164">
    <property type="entry name" value="TRANSCRIPTIONAL REGULATOR, MARR FAMILY"/>
    <property type="match status" value="1"/>
</dbReference>
<protein>
    <submittedName>
        <fullName evidence="2">MarR family winged helix-turn-helix transcriptional regulator</fullName>
    </submittedName>
</protein>
<dbReference type="InterPro" id="IPR036390">
    <property type="entry name" value="WH_DNA-bd_sf"/>
</dbReference>
<sequence length="166" mass="17548">MSTSPRWLSAAETDAWVSLIGVLIKVPAALDGELRRRVGLAHFELLALSALSEAADRTLPMSELAALSNASLSRLSHVVAKLEQKGWVTRAACPGNGRVTNATLTDAGFSLVVQAAPVHLELARTYVFDALGPDQVTQLAAIARQILATVDPEASYPPRGTAIRPA</sequence>
<dbReference type="InterPro" id="IPR036388">
    <property type="entry name" value="WH-like_DNA-bd_sf"/>
</dbReference>
<dbReference type="SUPFAM" id="SSF46785">
    <property type="entry name" value="Winged helix' DNA-binding domain"/>
    <property type="match status" value="1"/>
</dbReference>
<dbReference type="InterPro" id="IPR000835">
    <property type="entry name" value="HTH_MarR-typ"/>
</dbReference>